<dbReference type="CDD" id="cd06131">
    <property type="entry name" value="DNA_pol_III_epsilon_Ecoli_like"/>
    <property type="match status" value="1"/>
</dbReference>
<proteinExistence type="predicted"/>
<keyword evidence="13 17" id="KW-0464">Manganese</keyword>
<dbReference type="InterPro" id="IPR012337">
    <property type="entry name" value="RNaseH-like_sf"/>
</dbReference>
<evidence type="ECO:0000313" key="20">
    <source>
        <dbReference type="EMBL" id="CRK85946.1"/>
    </source>
</evidence>
<dbReference type="EMBL" id="CVRF01000003">
    <property type="protein sequence ID" value="CRK85946.1"/>
    <property type="molecule type" value="Genomic_DNA"/>
</dbReference>
<accession>A0A0M6W980</accession>
<keyword evidence="9 18" id="KW-0378">Hydrolase</keyword>
<evidence type="ECO:0000256" key="6">
    <source>
        <dbReference type="ARBA" id="ARBA00022705"/>
    </source>
</evidence>
<organism evidence="20 21">
    <name type="scientific">Candidatus Providencia siddallii</name>
    <dbReference type="NCBI Taxonomy" id="1715285"/>
    <lineage>
        <taxon>Bacteria</taxon>
        <taxon>Pseudomonadati</taxon>
        <taxon>Pseudomonadota</taxon>
        <taxon>Gammaproteobacteria</taxon>
        <taxon>Enterobacterales</taxon>
        <taxon>Morganellaceae</taxon>
        <taxon>Providencia</taxon>
    </lineage>
</organism>
<dbReference type="GO" id="GO:0008408">
    <property type="term" value="F:3'-5' exonuclease activity"/>
    <property type="evidence" value="ECO:0007669"/>
    <property type="project" value="TreeGrafter"/>
</dbReference>
<dbReference type="Proteomes" id="UP000242301">
    <property type="component" value="Unassembled WGS sequence"/>
</dbReference>
<evidence type="ECO:0000256" key="11">
    <source>
        <dbReference type="ARBA" id="ARBA00022842"/>
    </source>
</evidence>
<keyword evidence="6 18" id="KW-0235">DNA replication</keyword>
<feature type="domain" description="Exonuclease" evidence="19">
    <location>
        <begin position="7"/>
        <end position="184"/>
    </location>
</feature>
<comment type="function">
    <text evidence="18">DNA polymerase III is a complex, multichain enzyme responsible for most of the replicative synthesis in bacteria. The epsilon subunit contain the editing function and is a proofreading 3'-5' exonuclease.</text>
</comment>
<dbReference type="InterPro" id="IPR006309">
    <property type="entry name" value="DnaQ_proteo"/>
</dbReference>
<keyword evidence="11 17" id="KW-0460">Magnesium</keyword>
<reference evidence="21" key="1">
    <citation type="submission" date="2015-05" db="EMBL/GenBank/DDBJ databases">
        <authorList>
            <person name="Manzano-Marin A."/>
        </authorList>
    </citation>
    <scope>NUCLEOTIDE SEQUENCE [LARGE SCALE GENOMIC DNA]</scope>
    <source>
        <strain evidence="21">officinalis</strain>
    </source>
</reference>
<dbReference type="SUPFAM" id="SSF53098">
    <property type="entry name" value="Ribonuclease H-like"/>
    <property type="match status" value="1"/>
</dbReference>
<comment type="cofactor">
    <cofactor evidence="1 18">
        <name>Mn(2+)</name>
        <dbReference type="ChEBI" id="CHEBI:29035"/>
    </cofactor>
</comment>
<feature type="binding site" evidence="16">
    <location>
        <position position="61"/>
    </location>
    <ligand>
        <name>substrate</name>
    </ligand>
</feature>
<evidence type="ECO:0000256" key="10">
    <source>
        <dbReference type="ARBA" id="ARBA00022839"/>
    </source>
</evidence>
<evidence type="ECO:0000256" key="13">
    <source>
        <dbReference type="ARBA" id="ARBA00023211"/>
    </source>
</evidence>
<protein>
    <recommendedName>
        <fullName evidence="3 18">DNA polymerase III subunit epsilon</fullName>
        <ecNumber evidence="2 18">2.7.7.7</ecNumber>
    </recommendedName>
</protein>
<evidence type="ECO:0000256" key="9">
    <source>
        <dbReference type="ARBA" id="ARBA00022801"/>
    </source>
</evidence>
<dbReference type="FunFam" id="3.30.420.10:FF:000012">
    <property type="entry name" value="DNA polymerase III subunit epsilon"/>
    <property type="match status" value="1"/>
</dbReference>
<keyword evidence="8 17" id="KW-0479">Metal-binding</keyword>
<evidence type="ECO:0000256" key="1">
    <source>
        <dbReference type="ARBA" id="ARBA00001936"/>
    </source>
</evidence>
<dbReference type="GO" id="GO:0005829">
    <property type="term" value="C:cytosol"/>
    <property type="evidence" value="ECO:0007669"/>
    <property type="project" value="TreeGrafter"/>
</dbReference>
<feature type="active site" description="Proton acceptor" evidence="15">
    <location>
        <position position="162"/>
    </location>
</feature>
<evidence type="ECO:0000256" key="5">
    <source>
        <dbReference type="ARBA" id="ARBA00022695"/>
    </source>
</evidence>
<keyword evidence="21" id="KW-1185">Reference proteome</keyword>
<comment type="cofactor">
    <cofactor evidence="17">
        <name>Mg(2+)</name>
        <dbReference type="ChEBI" id="CHEBI:18420"/>
    </cofactor>
    <cofactor evidence="17">
        <name>Mn(2+)</name>
        <dbReference type="ChEBI" id="CHEBI:29035"/>
    </cofactor>
    <text evidence="17">Binds 2 divalent metal cations. Magnesium or manganese.</text>
</comment>
<dbReference type="NCBIfam" id="NF004316">
    <property type="entry name" value="PRK05711.1"/>
    <property type="match status" value="1"/>
</dbReference>
<feature type="binding site" evidence="17">
    <location>
        <position position="14"/>
    </location>
    <ligand>
        <name>a divalent metal cation</name>
        <dbReference type="ChEBI" id="CHEBI:60240"/>
        <label>1</label>
        <note>catalytic</note>
    </ligand>
</feature>
<evidence type="ECO:0000256" key="2">
    <source>
        <dbReference type="ARBA" id="ARBA00012417"/>
    </source>
</evidence>
<feature type="binding site" evidence="16">
    <location>
        <position position="12"/>
    </location>
    <ligand>
        <name>substrate</name>
    </ligand>
</feature>
<dbReference type="Pfam" id="PF00929">
    <property type="entry name" value="RNase_T"/>
    <property type="match status" value="1"/>
</dbReference>
<dbReference type="GO" id="GO:0003887">
    <property type="term" value="F:DNA-directed DNA polymerase activity"/>
    <property type="evidence" value="ECO:0007669"/>
    <property type="project" value="UniProtKB-KW"/>
</dbReference>
<feature type="binding site" evidence="16">
    <location>
        <position position="14"/>
    </location>
    <ligand>
        <name>substrate</name>
    </ligand>
</feature>
<keyword evidence="4 18" id="KW-0808">Transferase</keyword>
<evidence type="ECO:0000313" key="21">
    <source>
        <dbReference type="Proteomes" id="UP000242301"/>
    </source>
</evidence>
<dbReference type="SMART" id="SM00479">
    <property type="entry name" value="EXOIII"/>
    <property type="match status" value="1"/>
</dbReference>
<dbReference type="GO" id="GO:0045004">
    <property type="term" value="P:DNA replication proofreading"/>
    <property type="evidence" value="ECO:0007669"/>
    <property type="project" value="TreeGrafter"/>
</dbReference>
<evidence type="ECO:0000256" key="4">
    <source>
        <dbReference type="ARBA" id="ARBA00022679"/>
    </source>
</evidence>
<evidence type="ECO:0000256" key="7">
    <source>
        <dbReference type="ARBA" id="ARBA00022722"/>
    </source>
</evidence>
<keyword evidence="5 18" id="KW-0548">Nucleotidyltransferase</keyword>
<evidence type="ECO:0000256" key="8">
    <source>
        <dbReference type="ARBA" id="ARBA00022723"/>
    </source>
</evidence>
<dbReference type="GO" id="GO:0046872">
    <property type="term" value="F:metal ion binding"/>
    <property type="evidence" value="ECO:0007669"/>
    <property type="project" value="UniProtKB-KW"/>
</dbReference>
<dbReference type="GO" id="GO:0003677">
    <property type="term" value="F:DNA binding"/>
    <property type="evidence" value="ECO:0007669"/>
    <property type="project" value="InterPro"/>
</dbReference>
<dbReference type="NCBIfam" id="TIGR01406">
    <property type="entry name" value="dnaQ_proteo"/>
    <property type="match status" value="1"/>
</dbReference>
<evidence type="ECO:0000256" key="15">
    <source>
        <dbReference type="PIRSR" id="PIRSR606309-1"/>
    </source>
</evidence>
<dbReference type="Gene3D" id="3.30.420.10">
    <property type="entry name" value="Ribonuclease H-like superfamily/Ribonuclease H"/>
    <property type="match status" value="1"/>
</dbReference>
<dbReference type="AlphaFoldDB" id="A0A0M6W980"/>
<dbReference type="PANTHER" id="PTHR30231">
    <property type="entry name" value="DNA POLYMERASE III SUBUNIT EPSILON"/>
    <property type="match status" value="1"/>
</dbReference>
<feature type="binding site" evidence="16">
    <location>
        <position position="167"/>
    </location>
    <ligand>
        <name>substrate</name>
    </ligand>
</feature>
<evidence type="ECO:0000256" key="3">
    <source>
        <dbReference type="ARBA" id="ARBA00020352"/>
    </source>
</evidence>
<comment type="subunit">
    <text evidence="18">The DNA polymerase holoenzyme is a complex that contains 10 different types of subunits. These subunits are organized into 3 functionally essential subassemblies: the pol III core, the beta sliding clamp processivity factor and the clamp-loading complex. The pol III core (subunits alpha,epsilon and theta) contains the polymerase and the 3'-5' exonuclease proofreading activities. The polymerase is tethered to the template via the sliding clamp processivity factor. The clamp-loading complex assembles the beta processivity factor onto the primer template and plays a central role in the organization and communication at the replication fork. This complex contains delta, delta', psi and chi, and copies of either or both of two different DnaX proteins, gamma and tau.</text>
</comment>
<feature type="binding site" evidence="16">
    <location>
        <position position="66"/>
    </location>
    <ligand>
        <name>substrate</name>
    </ligand>
</feature>
<evidence type="ECO:0000259" key="19">
    <source>
        <dbReference type="SMART" id="SM00479"/>
    </source>
</evidence>
<evidence type="ECO:0000256" key="18">
    <source>
        <dbReference type="RuleBase" id="RU364087"/>
    </source>
</evidence>
<evidence type="ECO:0000256" key="12">
    <source>
        <dbReference type="ARBA" id="ARBA00022932"/>
    </source>
</evidence>
<name>A0A0M6W980_9GAMM</name>
<keyword evidence="7 18" id="KW-0540">Nuclease</keyword>
<evidence type="ECO:0000256" key="16">
    <source>
        <dbReference type="PIRSR" id="PIRSR606309-2"/>
    </source>
</evidence>
<dbReference type="STRING" id="1715285.SOFFGTOCOR_0540"/>
<feature type="binding site" evidence="17">
    <location>
        <position position="167"/>
    </location>
    <ligand>
        <name>a divalent metal cation</name>
        <dbReference type="ChEBI" id="CHEBI:60240"/>
        <label>1</label>
        <note>catalytic</note>
    </ligand>
</feature>
<keyword evidence="10 18" id="KW-0269">Exonuclease</keyword>
<evidence type="ECO:0000256" key="17">
    <source>
        <dbReference type="PIRSR" id="PIRSR606309-3"/>
    </source>
</evidence>
<gene>
    <name evidence="18 20" type="primary">dnaQ</name>
    <name evidence="20" type="ORF">SOFFGTOCOR_0540</name>
</gene>
<evidence type="ECO:0000256" key="14">
    <source>
        <dbReference type="ARBA" id="ARBA00049244"/>
    </source>
</evidence>
<feature type="binding site" evidence="17">
    <location>
        <position position="12"/>
    </location>
    <ligand>
        <name>a divalent metal cation</name>
        <dbReference type="ChEBI" id="CHEBI:60240"/>
        <label>1</label>
        <note>catalytic</note>
    </ligand>
</feature>
<dbReference type="EC" id="2.7.7.7" evidence="2 18"/>
<dbReference type="PANTHER" id="PTHR30231:SF41">
    <property type="entry name" value="DNA POLYMERASE III SUBUNIT EPSILON"/>
    <property type="match status" value="1"/>
</dbReference>
<keyword evidence="12 18" id="KW-0239">DNA-directed DNA polymerase</keyword>
<comment type="catalytic activity">
    <reaction evidence="14 18">
        <text>DNA(n) + a 2'-deoxyribonucleoside 5'-triphosphate = DNA(n+1) + diphosphate</text>
        <dbReference type="Rhea" id="RHEA:22508"/>
        <dbReference type="Rhea" id="RHEA-COMP:17339"/>
        <dbReference type="Rhea" id="RHEA-COMP:17340"/>
        <dbReference type="ChEBI" id="CHEBI:33019"/>
        <dbReference type="ChEBI" id="CHEBI:61560"/>
        <dbReference type="ChEBI" id="CHEBI:173112"/>
        <dbReference type="EC" id="2.7.7.7"/>
    </reaction>
</comment>
<dbReference type="InterPro" id="IPR013520">
    <property type="entry name" value="Ribonucl_H"/>
</dbReference>
<dbReference type="InterPro" id="IPR006054">
    <property type="entry name" value="DnaQ"/>
</dbReference>
<dbReference type="NCBIfam" id="TIGR00573">
    <property type="entry name" value="dnaq"/>
    <property type="match status" value="1"/>
</dbReference>
<sequence>MNKLINRQIVVDTETTGINKFGIYYEGHNIIEIGAVELINRRLTGKKFHEYIKPERLIDHEAFKIHGISDEFLRDKPVIGDIADDFLKFISGSELIIHNAAFDIGFIDYEFGKLKKKIPPISKICTITDSLLIARKLFPGKRNNLDSLCNRYLIDKSKRTFHGALLDAEILSDIYLLMTGGQVSFSFSTDIEFFNKKYIQKIEKIERNKNILKVLYASSDEIIEHNLLLDLIEKKIR</sequence>
<dbReference type="InterPro" id="IPR036397">
    <property type="entry name" value="RNaseH_sf"/>
</dbReference>